<dbReference type="InterPro" id="IPR011066">
    <property type="entry name" value="MscS_channel_C_sf"/>
</dbReference>
<dbReference type="SUPFAM" id="SSF50182">
    <property type="entry name" value="Sm-like ribonucleoproteins"/>
    <property type="match status" value="1"/>
</dbReference>
<dbReference type="EMBL" id="SRLE01000005">
    <property type="protein sequence ID" value="TGD74697.1"/>
    <property type="molecule type" value="Genomic_DNA"/>
</dbReference>
<proteinExistence type="inferred from homology"/>
<protein>
    <recommendedName>
        <fullName evidence="7">Small-conductance mechanosensitive channel</fullName>
    </recommendedName>
</protein>
<dbReference type="Gene3D" id="3.30.70.100">
    <property type="match status" value="1"/>
</dbReference>
<keyword evidence="7" id="KW-0997">Cell inner membrane</keyword>
<evidence type="ECO:0000256" key="5">
    <source>
        <dbReference type="ARBA" id="ARBA00022989"/>
    </source>
</evidence>
<dbReference type="SUPFAM" id="SSF82861">
    <property type="entry name" value="Mechanosensitive channel protein MscS (YggB), transmembrane region"/>
    <property type="match status" value="1"/>
</dbReference>
<dbReference type="InterPro" id="IPR006311">
    <property type="entry name" value="TAT_signal"/>
</dbReference>
<feature type="transmembrane region" description="Helical" evidence="7">
    <location>
        <begin position="374"/>
        <end position="392"/>
    </location>
</feature>
<evidence type="ECO:0000256" key="3">
    <source>
        <dbReference type="ARBA" id="ARBA00022475"/>
    </source>
</evidence>
<dbReference type="Gene3D" id="2.30.30.60">
    <property type="match status" value="1"/>
</dbReference>
<evidence type="ECO:0000256" key="2">
    <source>
        <dbReference type="ARBA" id="ARBA00008017"/>
    </source>
</evidence>
<feature type="domain" description="Mechanosensitive ion channel MscS C-terminal" evidence="10">
    <location>
        <begin position="467"/>
        <end position="549"/>
    </location>
</feature>
<accession>A0A4Z0M5K6</accession>
<dbReference type="InterPro" id="IPR049278">
    <property type="entry name" value="MS_channel_C"/>
</dbReference>
<dbReference type="PROSITE" id="PS51318">
    <property type="entry name" value="TAT"/>
    <property type="match status" value="1"/>
</dbReference>
<dbReference type="InterPro" id="IPR011014">
    <property type="entry name" value="MscS_channel_TM-2"/>
</dbReference>
<dbReference type="Proteomes" id="UP000298050">
    <property type="component" value="Unassembled WGS sequence"/>
</dbReference>
<keyword evidence="3" id="KW-1003">Cell membrane</keyword>
<keyword evidence="4 7" id="KW-0812">Transmembrane</keyword>
<reference evidence="11 12" key="1">
    <citation type="submission" date="2019-04" db="EMBL/GenBank/DDBJ databases">
        <title>Taxonomy of novel Haliea sp. from mangrove soil of West Coast of India.</title>
        <authorList>
            <person name="Verma A."/>
            <person name="Kumar P."/>
            <person name="Krishnamurthi S."/>
        </authorList>
    </citation>
    <scope>NUCLEOTIDE SEQUENCE [LARGE SCALE GENOMIC DNA]</scope>
    <source>
        <strain evidence="11 12">SAOS-164</strain>
    </source>
</reference>
<evidence type="ECO:0000256" key="1">
    <source>
        <dbReference type="ARBA" id="ARBA00004651"/>
    </source>
</evidence>
<keyword evidence="5 7" id="KW-1133">Transmembrane helix</keyword>
<dbReference type="GO" id="GO:0005886">
    <property type="term" value="C:plasma membrane"/>
    <property type="evidence" value="ECO:0007669"/>
    <property type="project" value="UniProtKB-SubCell"/>
</dbReference>
<comment type="caution">
    <text evidence="11">The sequence shown here is derived from an EMBL/GenBank/DDBJ whole genome shotgun (WGS) entry which is preliminary data.</text>
</comment>
<dbReference type="AlphaFoldDB" id="A0A4Z0M5K6"/>
<dbReference type="InterPro" id="IPR023408">
    <property type="entry name" value="MscS_beta-dom_sf"/>
</dbReference>
<evidence type="ECO:0000259" key="10">
    <source>
        <dbReference type="Pfam" id="PF21082"/>
    </source>
</evidence>
<sequence>MPSLALLSRRALLPLLAALLLTLGSALASAEQEAVAPPTIQQLGEQLQSRIADLRRIDDELQTAPARYQEPLEIRRDDRAFRALQDLEKLVQAVLALPADAADRQAGTEYVQQYLETAAERILQRVDTLGQRIDKGFDSLDELQGPERLQAEARVHSLQAKRFRYYSALVAVIEGIQSLQLPVQSLLDEVQPRLQLQAEALVGRMEFNGQVLRELRGRQPQQRDNADLNTAISTLSAQQKTDIANLTTMIALLERLQVPTQDYRATLVQQGQGLSLATLESGAITTLLQETWDSVRESLGTTAPNLVFNVVVFVLIVVTFYTLGRFAKRGVRATFERPGVRMSTLHKNTLISLTGGTVTLVGFLIALAQMGISLGPMLAGLGVAGFIVGFALQDTLGNFASGAMILIYRPFDVDDYVEVAGVAGFVKKMSLVSTTIATFDNQTLVVPNTKIWGDVIKNVTAQKVRRVDLKFGVSYGDDVPHVERVLREIVAAHEKILETPETNIRLHEMGDSSVNFIVRPWVRTEDYWDVYWDLTREVKVRFDAEGISIPFPQRDVHFYPATADAEAALDDARRDDEPG</sequence>
<feature type="chain" id="PRO_5021295666" description="Small-conductance mechanosensitive channel" evidence="8">
    <location>
        <begin position="31"/>
        <end position="579"/>
    </location>
</feature>
<comment type="function">
    <text evidence="7">Mechanosensitive channel that participates in the regulation of osmotic pressure changes within the cell, opening in response to stretch forces in the membrane lipid bilayer, without the need for other proteins. Contributes to normal resistance to hypoosmotic shock. Forms an ion channel of 1.0 nanosiemens conductance with a slight preference for anions.</text>
</comment>
<dbReference type="Gene3D" id="1.10.287.1260">
    <property type="match status" value="1"/>
</dbReference>
<dbReference type="RefSeq" id="WP_135441706.1">
    <property type="nucleotide sequence ID" value="NZ_SRLE01000005.1"/>
</dbReference>
<dbReference type="Pfam" id="PF21082">
    <property type="entry name" value="MS_channel_3rd"/>
    <property type="match status" value="1"/>
</dbReference>
<keyword evidence="6 7" id="KW-0472">Membrane</keyword>
<comment type="subunit">
    <text evidence="7">Homoheptamer.</text>
</comment>
<keyword evidence="7" id="KW-0406">Ion transport</keyword>
<organism evidence="11 12">
    <name type="scientific">Mangrovimicrobium sediminis</name>
    <dbReference type="NCBI Taxonomy" id="2562682"/>
    <lineage>
        <taxon>Bacteria</taxon>
        <taxon>Pseudomonadati</taxon>
        <taxon>Pseudomonadota</taxon>
        <taxon>Gammaproteobacteria</taxon>
        <taxon>Cellvibrionales</taxon>
        <taxon>Halieaceae</taxon>
        <taxon>Mangrovimicrobium</taxon>
    </lineage>
</organism>
<comment type="caution">
    <text evidence="7">Lacks conserved residue(s) required for the propagation of feature annotation.</text>
</comment>
<keyword evidence="7" id="KW-0813">Transport</keyword>
<comment type="similarity">
    <text evidence="2 7">Belongs to the MscS (TC 1.A.23) family.</text>
</comment>
<dbReference type="OrthoDB" id="9809206at2"/>
<dbReference type="PANTHER" id="PTHR30221:SF1">
    <property type="entry name" value="SMALL-CONDUCTANCE MECHANOSENSITIVE CHANNEL"/>
    <property type="match status" value="1"/>
</dbReference>
<dbReference type="InterPro" id="IPR010920">
    <property type="entry name" value="LSM_dom_sf"/>
</dbReference>
<evidence type="ECO:0000256" key="8">
    <source>
        <dbReference type="SAM" id="SignalP"/>
    </source>
</evidence>
<evidence type="ECO:0000256" key="4">
    <source>
        <dbReference type="ARBA" id="ARBA00022692"/>
    </source>
</evidence>
<feature type="signal peptide" evidence="8">
    <location>
        <begin position="1"/>
        <end position="30"/>
    </location>
</feature>
<comment type="subcellular location">
    <subcellularLocation>
        <location evidence="7">Cell inner membrane</location>
        <topology evidence="7">Multi-pass membrane protein</topology>
    </subcellularLocation>
    <subcellularLocation>
        <location evidence="1">Cell membrane</location>
        <topology evidence="1">Multi-pass membrane protein</topology>
    </subcellularLocation>
</comment>
<dbReference type="GO" id="GO:0008381">
    <property type="term" value="F:mechanosensitive monoatomic ion channel activity"/>
    <property type="evidence" value="ECO:0007669"/>
    <property type="project" value="InterPro"/>
</dbReference>
<feature type="transmembrane region" description="Helical" evidence="7">
    <location>
        <begin position="348"/>
        <end position="368"/>
    </location>
</feature>
<keyword evidence="12" id="KW-1185">Reference proteome</keyword>
<dbReference type="InterPro" id="IPR045275">
    <property type="entry name" value="MscS_archaea/bacteria_type"/>
</dbReference>
<feature type="transmembrane region" description="Helical" evidence="7">
    <location>
        <begin position="306"/>
        <end position="327"/>
    </location>
</feature>
<dbReference type="InterPro" id="IPR006685">
    <property type="entry name" value="MscS_channel_2nd"/>
</dbReference>
<evidence type="ECO:0000313" key="11">
    <source>
        <dbReference type="EMBL" id="TGD74697.1"/>
    </source>
</evidence>
<dbReference type="Pfam" id="PF00924">
    <property type="entry name" value="MS_channel_2nd"/>
    <property type="match status" value="1"/>
</dbReference>
<dbReference type="SUPFAM" id="SSF82689">
    <property type="entry name" value="Mechanosensitive channel protein MscS (YggB), C-terminal domain"/>
    <property type="match status" value="1"/>
</dbReference>
<keyword evidence="7" id="KW-0407">Ion channel</keyword>
<dbReference type="PANTHER" id="PTHR30221">
    <property type="entry name" value="SMALL-CONDUCTANCE MECHANOSENSITIVE CHANNEL"/>
    <property type="match status" value="1"/>
</dbReference>
<feature type="domain" description="Mechanosensitive ion channel MscS" evidence="9">
    <location>
        <begin position="394"/>
        <end position="460"/>
    </location>
</feature>
<gene>
    <name evidence="11" type="ORF">E4634_05715</name>
</gene>
<keyword evidence="8" id="KW-0732">Signal</keyword>
<name>A0A4Z0M5K6_9GAMM</name>
<evidence type="ECO:0000259" key="9">
    <source>
        <dbReference type="Pfam" id="PF00924"/>
    </source>
</evidence>
<evidence type="ECO:0000313" key="12">
    <source>
        <dbReference type="Proteomes" id="UP000298050"/>
    </source>
</evidence>
<evidence type="ECO:0000256" key="7">
    <source>
        <dbReference type="RuleBase" id="RU369025"/>
    </source>
</evidence>
<evidence type="ECO:0000256" key="6">
    <source>
        <dbReference type="ARBA" id="ARBA00023136"/>
    </source>
</evidence>